<dbReference type="EMBL" id="JBIAWJ010000011">
    <property type="protein sequence ID" value="MFF4524070.1"/>
    <property type="molecule type" value="Genomic_DNA"/>
</dbReference>
<keyword evidence="3" id="KW-0547">Nucleotide-binding</keyword>
<dbReference type="Gene3D" id="3.30.565.10">
    <property type="entry name" value="Histidine kinase-like ATPase, C-terminal domain"/>
    <property type="match status" value="1"/>
</dbReference>
<dbReference type="PANTHER" id="PTHR35526">
    <property type="entry name" value="ANTI-SIGMA-F FACTOR RSBW-RELATED"/>
    <property type="match status" value="1"/>
</dbReference>
<comment type="caution">
    <text evidence="3">The sequence shown here is derived from an EMBL/GenBank/DDBJ whole genome shotgun (WGS) entry which is preliminary data.</text>
</comment>
<dbReference type="PANTHER" id="PTHR35526:SF3">
    <property type="entry name" value="ANTI-SIGMA-F FACTOR RSBW"/>
    <property type="match status" value="1"/>
</dbReference>
<name>A0ABW6UKW1_9ACTN</name>
<sequence>MAYRGALAVPMLVRPTGSYRERGTKVFRSGNVTQHDLAGGQVLHRQVNLYGVDEPLALVRKQVREVLGGRAADTQVDDAVLVAVELVTNALRHTSSGPARMDLDVYEDTAILWVHDGDTDAAAVRPRAHGEPSSRVELQEGGRGLHLVDALATRWLVWPTAGGKAVVAEIGLLAE</sequence>
<reference evidence="3 4" key="1">
    <citation type="submission" date="2024-10" db="EMBL/GenBank/DDBJ databases">
        <title>The Natural Products Discovery Center: Release of the First 8490 Sequenced Strains for Exploring Actinobacteria Biosynthetic Diversity.</title>
        <authorList>
            <person name="Kalkreuter E."/>
            <person name="Kautsar S.A."/>
            <person name="Yang D."/>
            <person name="Bader C.D."/>
            <person name="Teijaro C.N."/>
            <person name="Fluegel L."/>
            <person name="Davis C.M."/>
            <person name="Simpson J.R."/>
            <person name="Lauterbach L."/>
            <person name="Steele A.D."/>
            <person name="Gui C."/>
            <person name="Meng S."/>
            <person name="Li G."/>
            <person name="Viehrig K."/>
            <person name="Ye F."/>
            <person name="Su P."/>
            <person name="Kiefer A.F."/>
            <person name="Nichols A."/>
            <person name="Cepeda A.J."/>
            <person name="Yan W."/>
            <person name="Fan B."/>
            <person name="Jiang Y."/>
            <person name="Adhikari A."/>
            <person name="Zheng C.-J."/>
            <person name="Schuster L."/>
            <person name="Cowan T.M."/>
            <person name="Smanski M.J."/>
            <person name="Chevrette M.G."/>
            <person name="De Carvalho L.P.S."/>
            <person name="Shen B."/>
        </authorList>
    </citation>
    <scope>NUCLEOTIDE SEQUENCE [LARGE SCALE GENOMIC DNA]</scope>
    <source>
        <strain evidence="3 4">NPDC001390</strain>
    </source>
</reference>
<gene>
    <name evidence="3" type="ORF">ACFY1D_22020</name>
</gene>
<organism evidence="3 4">
    <name type="scientific">Streptomyces bluensis</name>
    <dbReference type="NCBI Taxonomy" id="33897"/>
    <lineage>
        <taxon>Bacteria</taxon>
        <taxon>Bacillati</taxon>
        <taxon>Actinomycetota</taxon>
        <taxon>Actinomycetes</taxon>
        <taxon>Kitasatosporales</taxon>
        <taxon>Streptomycetaceae</taxon>
        <taxon>Streptomyces</taxon>
    </lineage>
</organism>
<keyword evidence="1" id="KW-0418">Kinase</keyword>
<dbReference type="InterPro" id="IPR003594">
    <property type="entry name" value="HATPase_dom"/>
</dbReference>
<evidence type="ECO:0000259" key="2">
    <source>
        <dbReference type="Pfam" id="PF13581"/>
    </source>
</evidence>
<dbReference type="CDD" id="cd16936">
    <property type="entry name" value="HATPase_RsbW-like"/>
    <property type="match status" value="1"/>
</dbReference>
<dbReference type="InterPro" id="IPR036890">
    <property type="entry name" value="HATPase_C_sf"/>
</dbReference>
<keyword evidence="4" id="KW-1185">Reference proteome</keyword>
<keyword evidence="1" id="KW-0723">Serine/threonine-protein kinase</keyword>
<feature type="domain" description="Histidine kinase/HSP90-like ATPase" evidence="2">
    <location>
        <begin position="56"/>
        <end position="164"/>
    </location>
</feature>
<protein>
    <submittedName>
        <fullName evidence="3">ATP-binding protein</fullName>
    </submittedName>
</protein>
<keyword evidence="1" id="KW-0808">Transferase</keyword>
<dbReference type="Pfam" id="PF13581">
    <property type="entry name" value="HATPase_c_2"/>
    <property type="match status" value="1"/>
</dbReference>
<dbReference type="Proteomes" id="UP001602058">
    <property type="component" value="Unassembled WGS sequence"/>
</dbReference>
<keyword evidence="3" id="KW-0067">ATP-binding</keyword>
<dbReference type="RefSeq" id="WP_350951445.1">
    <property type="nucleotide sequence ID" value="NZ_JBEOYX010000002.1"/>
</dbReference>
<accession>A0ABW6UKW1</accession>
<dbReference type="SUPFAM" id="SSF55874">
    <property type="entry name" value="ATPase domain of HSP90 chaperone/DNA topoisomerase II/histidine kinase"/>
    <property type="match status" value="1"/>
</dbReference>
<dbReference type="InterPro" id="IPR050267">
    <property type="entry name" value="Anti-sigma-factor_SerPK"/>
</dbReference>
<evidence type="ECO:0000313" key="3">
    <source>
        <dbReference type="EMBL" id="MFF4524070.1"/>
    </source>
</evidence>
<evidence type="ECO:0000256" key="1">
    <source>
        <dbReference type="ARBA" id="ARBA00022527"/>
    </source>
</evidence>
<proteinExistence type="predicted"/>
<evidence type="ECO:0000313" key="4">
    <source>
        <dbReference type="Proteomes" id="UP001602058"/>
    </source>
</evidence>
<dbReference type="GO" id="GO:0005524">
    <property type="term" value="F:ATP binding"/>
    <property type="evidence" value="ECO:0007669"/>
    <property type="project" value="UniProtKB-KW"/>
</dbReference>